<dbReference type="EMBL" id="CP093347">
    <property type="protein sequence ID" value="WOH02233.1"/>
    <property type="molecule type" value="Genomic_DNA"/>
</dbReference>
<evidence type="ECO:0000313" key="7">
    <source>
        <dbReference type="EMBL" id="WOH02233.1"/>
    </source>
</evidence>
<feature type="domain" description="Zinc finger-XS" evidence="6">
    <location>
        <begin position="43"/>
        <end position="85"/>
    </location>
</feature>
<dbReference type="Pfam" id="PF03470">
    <property type="entry name" value="zf-XS"/>
    <property type="match status" value="1"/>
</dbReference>
<dbReference type="GO" id="GO:0080188">
    <property type="term" value="P:gene silencing by siRNA-directed DNA methylation"/>
    <property type="evidence" value="ECO:0007669"/>
    <property type="project" value="InterPro"/>
</dbReference>
<protein>
    <recommendedName>
        <fullName evidence="9">Factor of DNA methylation 1-5/IDN2 domain-containing protein</fullName>
    </recommendedName>
</protein>
<organism evidence="7 8">
    <name type="scientific">Daucus carota subsp. sativus</name>
    <name type="common">Carrot</name>
    <dbReference type="NCBI Taxonomy" id="79200"/>
    <lineage>
        <taxon>Eukaryota</taxon>
        <taxon>Viridiplantae</taxon>
        <taxon>Streptophyta</taxon>
        <taxon>Embryophyta</taxon>
        <taxon>Tracheophyta</taxon>
        <taxon>Spermatophyta</taxon>
        <taxon>Magnoliopsida</taxon>
        <taxon>eudicotyledons</taxon>
        <taxon>Gunneridae</taxon>
        <taxon>Pentapetalae</taxon>
        <taxon>asterids</taxon>
        <taxon>campanulids</taxon>
        <taxon>Apiales</taxon>
        <taxon>Apiaceae</taxon>
        <taxon>Apioideae</taxon>
        <taxon>Scandiceae</taxon>
        <taxon>Daucinae</taxon>
        <taxon>Daucus</taxon>
        <taxon>Daucus sect. Daucus</taxon>
    </lineage>
</organism>
<feature type="domain" description="XS" evidence="4">
    <location>
        <begin position="112"/>
        <end position="219"/>
    </location>
</feature>
<reference evidence="7" key="1">
    <citation type="journal article" date="2016" name="Nat. Genet.">
        <title>A high-quality carrot genome assembly provides new insights into carotenoid accumulation and asterid genome evolution.</title>
        <authorList>
            <person name="Iorizzo M."/>
            <person name="Ellison S."/>
            <person name="Senalik D."/>
            <person name="Zeng P."/>
            <person name="Satapoomin P."/>
            <person name="Huang J."/>
            <person name="Bowman M."/>
            <person name="Iovene M."/>
            <person name="Sanseverino W."/>
            <person name="Cavagnaro P."/>
            <person name="Yildiz M."/>
            <person name="Macko-Podgorni A."/>
            <person name="Moranska E."/>
            <person name="Grzebelus E."/>
            <person name="Grzebelus D."/>
            <person name="Ashrafi H."/>
            <person name="Zheng Z."/>
            <person name="Cheng S."/>
            <person name="Spooner D."/>
            <person name="Van Deynze A."/>
            <person name="Simon P."/>
        </authorList>
    </citation>
    <scope>NUCLEOTIDE SEQUENCE</scope>
    <source>
        <tissue evidence="7">Leaf</tissue>
    </source>
</reference>
<evidence type="ECO:0008006" key="9">
    <source>
        <dbReference type="Google" id="ProtNLM"/>
    </source>
</evidence>
<feature type="domain" description="Factor of DNA methylation 1-5/IDN2" evidence="5">
    <location>
        <begin position="499"/>
        <end position="631"/>
    </location>
</feature>
<sequence>MDFSSGEESDISDSEIYEYKEKPYALLKSGKLRVKGPNDSFRCPFCVGKKKQDYKYKDLLQHANGAGKGSSNRRAKKKACHIALAQYLENDLVDEAEQPAQVEVPPHSSENELLCNPWTGIVVNIVKGFDMGRAIFSEEYMMDKFSKYKPKEIVLFCDGEKLNGEAIVKFNNNWVGFTNAMEFEKSFQTDHRSKKDWASEEAHKGSQMFGWLARADDYELAGVIGDYLRKTAELKTTSDVLREGECDKKNRIQILTYELDKRTENLDHLQIEYNEKSMSLDRLLEDYSKLHNEFSEETRRMQQISQENITKVIAEQELLNLELEAKRKQLDSWSRELNRREILTESDREKLDEDRNKSNVRNSSLQLASMEQKRAGENILRLLEKHQREIEAAQTETLRLERELDEKIRLEMEIQELKRKLQVMKHLESEDDDALHSRMKEMQDELEDKEEQRNHMETLNQTLLSKERQSNDELQDARKKLIEGLKENLSGTRTNFRIKKMGELDERVFKQECRERFPRIPPYEADVKALELCSLWQDKMTDPSWYPIKIVKVEGNEKEIVDQDDEMLRNLKEEWGNEIHGAVCKALLEMNEYNPSGRYVVPELWNTKEDRRATLKEVISYIIKNVKTPKHRRG</sequence>
<evidence type="ECO:0000256" key="2">
    <source>
        <dbReference type="ARBA" id="ARBA00023158"/>
    </source>
</evidence>
<dbReference type="InterPro" id="IPR045177">
    <property type="entry name" value="FDM1-5/IDN2"/>
</dbReference>
<dbReference type="InterPro" id="IPR005379">
    <property type="entry name" value="FDM1-5/IDN2_XH"/>
</dbReference>
<name>A0AAF0X6B5_DAUCS</name>
<proteinExistence type="predicted"/>
<dbReference type="Gene3D" id="3.30.70.2890">
    <property type="entry name" value="XS domain"/>
    <property type="match status" value="1"/>
</dbReference>
<gene>
    <name evidence="7" type="ORF">DCAR_0521622</name>
</gene>
<evidence type="ECO:0000259" key="4">
    <source>
        <dbReference type="Pfam" id="PF03468"/>
    </source>
</evidence>
<evidence type="ECO:0000256" key="1">
    <source>
        <dbReference type="ARBA" id="ARBA00023054"/>
    </source>
</evidence>
<dbReference type="InterPro" id="IPR005381">
    <property type="entry name" value="Znf-XS_domain"/>
</dbReference>
<keyword evidence="1 3" id="KW-0175">Coiled coil</keyword>
<dbReference type="InterPro" id="IPR038588">
    <property type="entry name" value="XS_domain_sf"/>
</dbReference>
<dbReference type="PANTHER" id="PTHR21596:SF3">
    <property type="entry name" value="FACTOR OF DNA METHYLATION 1-RELATED"/>
    <property type="match status" value="1"/>
</dbReference>
<dbReference type="Pfam" id="PF03469">
    <property type="entry name" value="XH"/>
    <property type="match status" value="1"/>
</dbReference>
<dbReference type="InterPro" id="IPR005380">
    <property type="entry name" value="XS_domain"/>
</dbReference>
<dbReference type="AlphaFoldDB" id="A0AAF0X6B5"/>
<feature type="coiled-coil region" evidence="3">
    <location>
        <begin position="376"/>
        <end position="480"/>
    </location>
</feature>
<evidence type="ECO:0000259" key="6">
    <source>
        <dbReference type="Pfam" id="PF03470"/>
    </source>
</evidence>
<evidence type="ECO:0000259" key="5">
    <source>
        <dbReference type="Pfam" id="PF03469"/>
    </source>
</evidence>
<reference evidence="7" key="2">
    <citation type="submission" date="2022-03" db="EMBL/GenBank/DDBJ databases">
        <title>Draft title - Genomic analysis of global carrot germplasm unveils the trajectory of domestication and the origin of high carotenoid orange carrot.</title>
        <authorList>
            <person name="Iorizzo M."/>
            <person name="Ellison S."/>
            <person name="Senalik D."/>
            <person name="Macko-Podgorni A."/>
            <person name="Grzebelus D."/>
            <person name="Bostan H."/>
            <person name="Rolling W."/>
            <person name="Curaba J."/>
            <person name="Simon P."/>
        </authorList>
    </citation>
    <scope>NUCLEOTIDE SEQUENCE</scope>
    <source>
        <tissue evidence="7">Leaf</tissue>
    </source>
</reference>
<dbReference type="Proteomes" id="UP000077755">
    <property type="component" value="Chromosome 5"/>
</dbReference>
<dbReference type="Pfam" id="PF03468">
    <property type="entry name" value="XS"/>
    <property type="match status" value="1"/>
</dbReference>
<dbReference type="KEGG" id="dcr:108221223"/>
<feature type="coiled-coil region" evidence="3">
    <location>
        <begin position="266"/>
        <end position="336"/>
    </location>
</feature>
<keyword evidence="2" id="KW-0943">RNA-mediated gene silencing</keyword>
<evidence type="ECO:0000313" key="8">
    <source>
        <dbReference type="Proteomes" id="UP000077755"/>
    </source>
</evidence>
<evidence type="ECO:0000256" key="3">
    <source>
        <dbReference type="SAM" id="Coils"/>
    </source>
</evidence>
<keyword evidence="8" id="KW-1185">Reference proteome</keyword>
<dbReference type="PANTHER" id="PTHR21596">
    <property type="entry name" value="RIBONUCLEASE P SUBUNIT P38"/>
    <property type="match status" value="1"/>
</dbReference>
<accession>A0AAF0X6B5</accession>